<proteinExistence type="predicted"/>
<keyword evidence="2" id="KW-1185">Reference proteome</keyword>
<dbReference type="Proteomes" id="UP001165652">
    <property type="component" value="Unassembled WGS sequence"/>
</dbReference>
<dbReference type="RefSeq" id="WP_272775613.1">
    <property type="nucleotide sequence ID" value="NZ_JAQQLI010000003.1"/>
</dbReference>
<evidence type="ECO:0000313" key="2">
    <source>
        <dbReference type="Proteomes" id="UP001165652"/>
    </source>
</evidence>
<dbReference type="Pfam" id="PF09684">
    <property type="entry name" value="Tail_P2_I"/>
    <property type="match status" value="1"/>
</dbReference>
<dbReference type="NCBIfam" id="TIGR01634">
    <property type="entry name" value="tail_P2_I"/>
    <property type="match status" value="1"/>
</dbReference>
<protein>
    <submittedName>
        <fullName evidence="1">Phage tail protein I</fullName>
    </submittedName>
</protein>
<dbReference type="EMBL" id="JAQQLI010000003">
    <property type="protein sequence ID" value="MDC7784767.1"/>
    <property type="molecule type" value="Genomic_DNA"/>
</dbReference>
<accession>A0ABT5J564</accession>
<organism evidence="1 2">
    <name type="scientific">Rhodoplanes tepidamans</name>
    <name type="common">Rhodoplanes cryptolactis</name>
    <dbReference type="NCBI Taxonomy" id="200616"/>
    <lineage>
        <taxon>Bacteria</taxon>
        <taxon>Pseudomonadati</taxon>
        <taxon>Pseudomonadota</taxon>
        <taxon>Alphaproteobacteria</taxon>
        <taxon>Hyphomicrobiales</taxon>
        <taxon>Nitrobacteraceae</taxon>
        <taxon>Rhodoplanes</taxon>
    </lineage>
</organism>
<reference evidence="1" key="2">
    <citation type="submission" date="2023-02" db="EMBL/GenBank/DDBJ databases">
        <authorList>
            <person name="Rayyan A."/>
            <person name="Meyer T."/>
            <person name="Kyndt J.A."/>
        </authorList>
    </citation>
    <scope>NUCLEOTIDE SEQUENCE</scope>
    <source>
        <strain evidence="1">DSM 9987</strain>
    </source>
</reference>
<name>A0ABT5J564_RHOTP</name>
<dbReference type="InterPro" id="IPR006521">
    <property type="entry name" value="Tail_protein_I"/>
</dbReference>
<evidence type="ECO:0000313" key="1">
    <source>
        <dbReference type="EMBL" id="MDC7784767.1"/>
    </source>
</evidence>
<gene>
    <name evidence="1" type="ORF">PQJ73_03645</name>
</gene>
<sequence>MIPYELHLLPVNASSLEQVISSAGQRVQVIPTPIETVKGPYTAPLGFLTFDAWEYSADLWKSGWPETLKRVVTASWFTDHSLKGTERAISRYCFYVGSALLKVTKPPSKFFLSPAWTKTEREAWLQSLPQIRVWDLKQRGKRKHLMFAGSKTFKAFFEGHWVAPSDARFRLERRAELIIDGEHRPVDVDGLGNQADRVRIRDKATSGFFLGVPRRQRFATPSTAAERVITFTFVGQPAHGIRFPVRPGLEVKSVIPDLIFEHGRAPASIFPGRPLNKKFLVPSGASLRIYSRIAMWDNDRVPPARKALAFAGVGRLGMPPHTAELKVSIPGRRSSKAFGRFMTGHLIAADRERWRDTFTAVRSAKRLSDKLQVNSKTYRPFRIGSVIRIGGSYKLGRWTRS</sequence>
<reference evidence="1" key="1">
    <citation type="journal article" date="2023" name="Microbiol Resour">
        <title>Genome Sequences of Rhodoplanes serenus and Two Thermotolerant Strains, Rhodoplanes tepidamans and 'Rhodoplanes cryptolactis,' Further Refine the Genus.</title>
        <authorList>
            <person name="Rayyan A.A."/>
            <person name="Kyndt J.A."/>
        </authorList>
    </citation>
    <scope>NUCLEOTIDE SEQUENCE</scope>
    <source>
        <strain evidence="1">DSM 9987</strain>
    </source>
</reference>
<comment type="caution">
    <text evidence="1">The sequence shown here is derived from an EMBL/GenBank/DDBJ whole genome shotgun (WGS) entry which is preliminary data.</text>
</comment>